<gene>
    <name evidence="2" type="ORF">EDD18DRAFT_1080139</name>
</gene>
<dbReference type="Proteomes" id="UP001175228">
    <property type="component" value="Unassembled WGS sequence"/>
</dbReference>
<dbReference type="Pfam" id="PF18758">
    <property type="entry name" value="KDZ"/>
    <property type="match status" value="1"/>
</dbReference>
<organism evidence="2 3">
    <name type="scientific">Armillaria luteobubalina</name>
    <dbReference type="NCBI Taxonomy" id="153913"/>
    <lineage>
        <taxon>Eukaryota</taxon>
        <taxon>Fungi</taxon>
        <taxon>Dikarya</taxon>
        <taxon>Basidiomycota</taxon>
        <taxon>Agaricomycotina</taxon>
        <taxon>Agaricomycetes</taxon>
        <taxon>Agaricomycetidae</taxon>
        <taxon>Agaricales</taxon>
        <taxon>Marasmiineae</taxon>
        <taxon>Physalacriaceae</taxon>
        <taxon>Armillaria</taxon>
    </lineage>
</organism>
<dbReference type="InterPro" id="IPR041457">
    <property type="entry name" value="CxC2_KDZ-assoc"/>
</dbReference>
<evidence type="ECO:0000313" key="3">
    <source>
        <dbReference type="Proteomes" id="UP001175228"/>
    </source>
</evidence>
<dbReference type="AlphaFoldDB" id="A0AA39PX12"/>
<feature type="non-terminal residue" evidence="2">
    <location>
        <position position="401"/>
    </location>
</feature>
<keyword evidence="3" id="KW-1185">Reference proteome</keyword>
<dbReference type="EMBL" id="JAUEPU010000031">
    <property type="protein sequence ID" value="KAK0492137.1"/>
    <property type="molecule type" value="Genomic_DNA"/>
</dbReference>
<accession>A0AA39PX12</accession>
<proteinExistence type="predicted"/>
<name>A0AA39PX12_9AGAR</name>
<evidence type="ECO:0000313" key="2">
    <source>
        <dbReference type="EMBL" id="KAK0492137.1"/>
    </source>
</evidence>
<dbReference type="Pfam" id="PF18803">
    <property type="entry name" value="CxC2"/>
    <property type="match status" value="1"/>
</dbReference>
<sequence length="401" mass="45074">NPLASFSSHIDDYVAESLRHEGQGDAISQPYCGGTGCENSDFTYCCVTCQDVRLFCKSCIVMTHWNSPTHIVQHWNGKYFNKIPLCKLSLPYQVRHLLGDICPHPQPVFGTHFMIIDTNSVHDVTLIFCSCSHEHLLAIQLQRAWLFLGTVIEPCMAVTMAALEQFQMLMFMGKLSAYKYYHSLAQLSDNTGTSTPSVCRVLSIYDAFIHIVWEWSFIHLLKQAGIGNNAGGWKAAELVSCTVDCLACPCPGVNIPILRLILFNRLDAWEDTLFISMDANFKLERFEVSSEEKDPSLGSGLGYFVDTTSFKNHLKITCNDHEAAKPDKTCAQSRALAASGVGGVICTCHELKLVLCTELFNIRQVKMDYRYLTAVRRFNGIPCIMMSYNITCQWSINLEDR</sequence>
<evidence type="ECO:0000259" key="1">
    <source>
        <dbReference type="Pfam" id="PF18803"/>
    </source>
</evidence>
<reference evidence="2" key="1">
    <citation type="submission" date="2023-06" db="EMBL/GenBank/DDBJ databases">
        <authorList>
            <consortium name="Lawrence Berkeley National Laboratory"/>
            <person name="Ahrendt S."/>
            <person name="Sahu N."/>
            <person name="Indic B."/>
            <person name="Wong-Bajracharya J."/>
            <person name="Merenyi Z."/>
            <person name="Ke H.-M."/>
            <person name="Monk M."/>
            <person name="Kocsube S."/>
            <person name="Drula E."/>
            <person name="Lipzen A."/>
            <person name="Balint B."/>
            <person name="Henrissat B."/>
            <person name="Andreopoulos B."/>
            <person name="Martin F.M."/>
            <person name="Harder C.B."/>
            <person name="Rigling D."/>
            <person name="Ford K.L."/>
            <person name="Foster G.D."/>
            <person name="Pangilinan J."/>
            <person name="Papanicolaou A."/>
            <person name="Barry K."/>
            <person name="LaButti K."/>
            <person name="Viragh M."/>
            <person name="Koriabine M."/>
            <person name="Yan M."/>
            <person name="Riley R."/>
            <person name="Champramary S."/>
            <person name="Plett K.L."/>
            <person name="Tsai I.J."/>
            <person name="Slot J."/>
            <person name="Sipos G."/>
            <person name="Plett J."/>
            <person name="Nagy L.G."/>
            <person name="Grigoriev I.V."/>
        </authorList>
    </citation>
    <scope>NUCLEOTIDE SEQUENCE</scope>
    <source>
        <strain evidence="2">HWK02</strain>
    </source>
</reference>
<feature type="domain" description="CxC2-like cysteine cluster KDZ transposase-associated" evidence="1">
    <location>
        <begin position="86"/>
        <end position="192"/>
    </location>
</feature>
<comment type="caution">
    <text evidence="2">The sequence shown here is derived from an EMBL/GenBank/DDBJ whole genome shotgun (WGS) entry which is preliminary data.</text>
</comment>
<dbReference type="InterPro" id="IPR040521">
    <property type="entry name" value="KDZ"/>
</dbReference>
<protein>
    <recommendedName>
        <fullName evidence="1">CxC2-like cysteine cluster KDZ transposase-associated domain-containing protein</fullName>
    </recommendedName>
</protein>